<feature type="transmembrane region" description="Helical" evidence="11">
    <location>
        <begin position="343"/>
        <end position="363"/>
    </location>
</feature>
<dbReference type="PROSITE" id="PS00107">
    <property type="entry name" value="PROTEIN_KINASE_ATP"/>
    <property type="match status" value="1"/>
</dbReference>
<dbReference type="EC" id="2.7.11.1" evidence="1"/>
<keyword evidence="11" id="KW-1133">Transmembrane helix</keyword>
<dbReference type="SMART" id="SM00740">
    <property type="entry name" value="PASTA"/>
    <property type="match status" value="3"/>
</dbReference>
<evidence type="ECO:0000256" key="3">
    <source>
        <dbReference type="ARBA" id="ARBA00022679"/>
    </source>
</evidence>
<dbReference type="InterPro" id="IPR017441">
    <property type="entry name" value="Protein_kinase_ATP_BS"/>
</dbReference>
<dbReference type="FunFam" id="1.10.510.10:FF:000021">
    <property type="entry name" value="Serine/threonine protein kinase"/>
    <property type="match status" value="1"/>
</dbReference>
<evidence type="ECO:0000256" key="6">
    <source>
        <dbReference type="ARBA" id="ARBA00022840"/>
    </source>
</evidence>
<dbReference type="PROSITE" id="PS50011">
    <property type="entry name" value="PROTEIN_KINASE_DOM"/>
    <property type="match status" value="1"/>
</dbReference>
<dbReference type="GO" id="GO:0005524">
    <property type="term" value="F:ATP binding"/>
    <property type="evidence" value="ECO:0007669"/>
    <property type="project" value="UniProtKB-UniRule"/>
</dbReference>
<evidence type="ECO:0000313" key="15">
    <source>
        <dbReference type="Proteomes" id="UP000595897"/>
    </source>
</evidence>
<evidence type="ECO:0000256" key="8">
    <source>
        <dbReference type="ARBA" id="ARBA00048679"/>
    </source>
</evidence>
<dbReference type="Pfam" id="PF03793">
    <property type="entry name" value="PASTA"/>
    <property type="match status" value="3"/>
</dbReference>
<feature type="binding site" evidence="9">
    <location>
        <position position="41"/>
    </location>
    <ligand>
        <name>ATP</name>
        <dbReference type="ChEBI" id="CHEBI:30616"/>
    </ligand>
</feature>
<dbReference type="CDD" id="cd14014">
    <property type="entry name" value="STKc_PknB_like"/>
    <property type="match status" value="1"/>
</dbReference>
<comment type="catalytic activity">
    <reaction evidence="8">
        <text>L-seryl-[protein] + ATP = O-phospho-L-seryl-[protein] + ADP + H(+)</text>
        <dbReference type="Rhea" id="RHEA:17989"/>
        <dbReference type="Rhea" id="RHEA-COMP:9863"/>
        <dbReference type="Rhea" id="RHEA-COMP:11604"/>
        <dbReference type="ChEBI" id="CHEBI:15378"/>
        <dbReference type="ChEBI" id="CHEBI:29999"/>
        <dbReference type="ChEBI" id="CHEBI:30616"/>
        <dbReference type="ChEBI" id="CHEBI:83421"/>
        <dbReference type="ChEBI" id="CHEBI:456216"/>
        <dbReference type="EC" id="2.7.11.1"/>
    </reaction>
</comment>
<evidence type="ECO:0000256" key="4">
    <source>
        <dbReference type="ARBA" id="ARBA00022741"/>
    </source>
</evidence>
<keyword evidence="11" id="KW-0472">Membrane</keyword>
<dbReference type="InterPro" id="IPR000719">
    <property type="entry name" value="Prot_kinase_dom"/>
</dbReference>
<keyword evidence="4 9" id="KW-0547">Nucleotide-binding</keyword>
<feature type="domain" description="PASTA" evidence="13">
    <location>
        <begin position="535"/>
        <end position="602"/>
    </location>
</feature>
<dbReference type="Gene3D" id="1.10.510.10">
    <property type="entry name" value="Transferase(Phosphotransferase) domain 1"/>
    <property type="match status" value="1"/>
</dbReference>
<dbReference type="GO" id="GO:0004674">
    <property type="term" value="F:protein serine/threonine kinase activity"/>
    <property type="evidence" value="ECO:0007669"/>
    <property type="project" value="UniProtKB-KW"/>
</dbReference>
<evidence type="ECO:0000259" key="13">
    <source>
        <dbReference type="PROSITE" id="PS51178"/>
    </source>
</evidence>
<dbReference type="PANTHER" id="PTHR43289:SF34">
    <property type="entry name" value="SERINE_THREONINE-PROTEIN KINASE YBDM-RELATED"/>
    <property type="match status" value="1"/>
</dbReference>
<dbReference type="CDD" id="cd06577">
    <property type="entry name" value="PASTA_pknB"/>
    <property type="match status" value="3"/>
</dbReference>
<proteinExistence type="predicted"/>
<evidence type="ECO:0000256" key="5">
    <source>
        <dbReference type="ARBA" id="ARBA00022777"/>
    </source>
</evidence>
<dbReference type="FunFam" id="3.30.200.20:FF:000035">
    <property type="entry name" value="Serine/threonine protein kinase Stk1"/>
    <property type="match status" value="1"/>
</dbReference>
<dbReference type="KEGG" id="ahb:bsdtb5_28630"/>
<feature type="domain" description="PASTA" evidence="13">
    <location>
        <begin position="400"/>
        <end position="465"/>
    </location>
</feature>
<protein>
    <recommendedName>
        <fullName evidence="1">non-specific serine/threonine protein kinase</fullName>
        <ecNumber evidence="1">2.7.11.1</ecNumber>
    </recommendedName>
</protein>
<evidence type="ECO:0000256" key="9">
    <source>
        <dbReference type="PROSITE-ProRule" id="PRU10141"/>
    </source>
</evidence>
<feature type="domain" description="PASTA" evidence="13">
    <location>
        <begin position="466"/>
        <end position="532"/>
    </location>
</feature>
<dbReference type="SMART" id="SM00220">
    <property type="entry name" value="S_TKc"/>
    <property type="match status" value="1"/>
</dbReference>
<feature type="region of interest" description="Disordered" evidence="10">
    <location>
        <begin position="302"/>
        <end position="334"/>
    </location>
</feature>
<keyword evidence="11" id="KW-0812">Transmembrane</keyword>
<feature type="compositionally biased region" description="Acidic residues" evidence="10">
    <location>
        <begin position="312"/>
        <end position="334"/>
    </location>
</feature>
<sequence length="694" mass="75618">MIKPGMFISDRYEIIDKVGSGGMADVYKAKCHRLNRYVAIKILKQEFSDDTTFVNKFRGEAQSAAGLSHPNIVNVYDVGEEDGVYYIVMELVEGITLKTFIERKGKLELKEAIGIAIQIAQGMEAAHTNHIIHRDIKPQNIIISKEGKVKVTDFGIAKAASSNTITSNAMGSVHYISPEQARGGYSDEKSDIYSLGVTLYEMLSGMVPFAGDNTVSVALLHIQGEATPLRQLDSSIPVSVDRIVQKCMQKKPERRYLSAGELIADLKKAIVNPNGDFVKIAPTAIDDSPTINISEDEVNHIRSASKRGTAPIDDEDDYDEEENDEKEDDEELDRDVDPKLEKIMVFGGIGLVVVLVIIILVLVGKSSGLFKFSGNDKNNNNIENVVESPDVSGSPSASPDAEIEVPDVTNKTLDEATKILSDAGLSPKYTYETSDSVEKDRIISQTPENGESAKANDEVQLVVSSGPESFKLPDLANKTDKEAVTILTENNLNVKHDYDYSDSIDEGNVISTNPAAGSAVVEGDSVTVVVSKGKKVESVYVPDLSDMTEADAKNLLKQSGLKVGKVDYKNSDKFEKGHVIYQNYSVNEKVEEGTEIGFTVSLGPEQKSYSYEGSVTISDDDNPFVDETESGVIRLELTQDGVTSDVYEETVGYGDFPLTVPIKGSSTSKGTIKMYLNDELCAGTWVVTFNKVAN</sequence>
<evidence type="ECO:0000256" key="11">
    <source>
        <dbReference type="SAM" id="Phobius"/>
    </source>
</evidence>
<gene>
    <name evidence="14" type="ORF">bsdtb5_28630</name>
</gene>
<evidence type="ECO:0000256" key="1">
    <source>
        <dbReference type="ARBA" id="ARBA00012513"/>
    </source>
</evidence>
<keyword evidence="3" id="KW-0808">Transferase</keyword>
<dbReference type="EMBL" id="AP024169">
    <property type="protein sequence ID" value="BCN31568.1"/>
    <property type="molecule type" value="Genomic_DNA"/>
</dbReference>
<evidence type="ECO:0000259" key="12">
    <source>
        <dbReference type="PROSITE" id="PS50011"/>
    </source>
</evidence>
<name>A0A7R7IEX6_9FIRM</name>
<dbReference type="Gene3D" id="3.30.200.20">
    <property type="entry name" value="Phosphorylase Kinase, domain 1"/>
    <property type="match status" value="1"/>
</dbReference>
<dbReference type="PROSITE" id="PS51178">
    <property type="entry name" value="PASTA"/>
    <property type="match status" value="3"/>
</dbReference>
<dbReference type="Pfam" id="PF00069">
    <property type="entry name" value="Pkinase"/>
    <property type="match status" value="1"/>
</dbReference>
<dbReference type="RefSeq" id="WP_271712680.1">
    <property type="nucleotide sequence ID" value="NZ_AP024169.1"/>
</dbReference>
<feature type="domain" description="Protein kinase" evidence="12">
    <location>
        <begin position="12"/>
        <end position="271"/>
    </location>
</feature>
<accession>A0A7R7IEX6</accession>
<keyword evidence="5 14" id="KW-0418">Kinase</keyword>
<evidence type="ECO:0000256" key="7">
    <source>
        <dbReference type="ARBA" id="ARBA00047899"/>
    </source>
</evidence>
<evidence type="ECO:0000256" key="10">
    <source>
        <dbReference type="SAM" id="MobiDB-lite"/>
    </source>
</evidence>
<dbReference type="PROSITE" id="PS00108">
    <property type="entry name" value="PROTEIN_KINASE_ST"/>
    <property type="match status" value="1"/>
</dbReference>
<keyword evidence="15" id="KW-1185">Reference proteome</keyword>
<dbReference type="AlphaFoldDB" id="A0A7R7IEX6"/>
<dbReference type="Proteomes" id="UP000595897">
    <property type="component" value="Chromosome"/>
</dbReference>
<dbReference type="NCBIfam" id="NF033483">
    <property type="entry name" value="PknB_PASTA_kin"/>
    <property type="match status" value="1"/>
</dbReference>
<dbReference type="InterPro" id="IPR005543">
    <property type="entry name" value="PASTA_dom"/>
</dbReference>
<comment type="catalytic activity">
    <reaction evidence="7">
        <text>L-threonyl-[protein] + ATP = O-phospho-L-threonyl-[protein] + ADP + H(+)</text>
        <dbReference type="Rhea" id="RHEA:46608"/>
        <dbReference type="Rhea" id="RHEA-COMP:11060"/>
        <dbReference type="Rhea" id="RHEA-COMP:11605"/>
        <dbReference type="ChEBI" id="CHEBI:15378"/>
        <dbReference type="ChEBI" id="CHEBI:30013"/>
        <dbReference type="ChEBI" id="CHEBI:30616"/>
        <dbReference type="ChEBI" id="CHEBI:61977"/>
        <dbReference type="ChEBI" id="CHEBI:456216"/>
        <dbReference type="EC" id="2.7.11.1"/>
    </reaction>
</comment>
<evidence type="ECO:0000256" key="2">
    <source>
        <dbReference type="ARBA" id="ARBA00022527"/>
    </source>
</evidence>
<evidence type="ECO:0000313" key="14">
    <source>
        <dbReference type="EMBL" id="BCN31568.1"/>
    </source>
</evidence>
<keyword evidence="6 9" id="KW-0067">ATP-binding</keyword>
<dbReference type="SUPFAM" id="SSF54184">
    <property type="entry name" value="Penicillin-binding protein 2x (pbp-2x), c-terminal domain"/>
    <property type="match status" value="1"/>
</dbReference>
<dbReference type="PANTHER" id="PTHR43289">
    <property type="entry name" value="MITOGEN-ACTIVATED PROTEIN KINASE KINASE KINASE 20-RELATED"/>
    <property type="match status" value="1"/>
</dbReference>
<dbReference type="Gene3D" id="3.30.10.20">
    <property type="match status" value="3"/>
</dbReference>
<dbReference type="SUPFAM" id="SSF56112">
    <property type="entry name" value="Protein kinase-like (PK-like)"/>
    <property type="match status" value="1"/>
</dbReference>
<dbReference type="InterPro" id="IPR011009">
    <property type="entry name" value="Kinase-like_dom_sf"/>
</dbReference>
<keyword evidence="2" id="KW-0723">Serine/threonine-protein kinase</keyword>
<organism evidence="14 15">
    <name type="scientific">Anaeromicropila herbilytica</name>
    <dbReference type="NCBI Taxonomy" id="2785025"/>
    <lineage>
        <taxon>Bacteria</taxon>
        <taxon>Bacillati</taxon>
        <taxon>Bacillota</taxon>
        <taxon>Clostridia</taxon>
        <taxon>Lachnospirales</taxon>
        <taxon>Lachnospiraceae</taxon>
        <taxon>Anaeromicropila</taxon>
    </lineage>
</organism>
<reference evidence="14 15" key="1">
    <citation type="submission" date="2020-11" db="EMBL/GenBank/DDBJ databases">
        <title>Draft genome sequencing of a Lachnospiraceae strain isolated from anoxic soil subjected to BSD treatment.</title>
        <authorList>
            <person name="Uek A."/>
            <person name="Tonouchi A."/>
        </authorList>
    </citation>
    <scope>NUCLEOTIDE SEQUENCE [LARGE SCALE GENOMIC DNA]</scope>
    <source>
        <strain evidence="14 15">TB5</strain>
    </source>
</reference>
<dbReference type="InterPro" id="IPR008271">
    <property type="entry name" value="Ser/Thr_kinase_AS"/>
</dbReference>